<sequence>MTKTEIPPSANSREATEHQFVTSDGTELFYRAWAPRTNSQKAIVLLHRGHEHSGRWQDLIDRIDLDDFWFFAWDARGHGRSPGERGYAESFGRLVRDVDEFVRHIQATFDLSMENTAVVAQSVGAVLAAAWVHDYAPPIRALVVATPAFRIKLYVPFAIPGLRVLNQLKSKSFIKSYVKPGMLTHDAEQAREYASDPLISPQIATNILLGLHDTSTRLVEDAGAIQTPTLMLISGKDWVVKRKPQDQFFERLSSPIKEKEVYPDFYHSTFWEQKRELPITRTREFLVRQFESAVETPDLLEEDQRGHSKQICAELEQPLSLASPKRWGFALQSIGMKTTGRLSRGIQVGWKTGFDSGESLDHVYRNTPEGITPLGRLIDHFYLNSPGWCGIRQRKIHMQMMLDRAIEKLHTAGEAIRIQDIASGPGRYILDTIRNHPEAEISALMCDRDVGGLEAGRTLAQQMQIDSVQYKESDAFSAAAITGHDFQPNIAIVSGLYELFPANAPLQESLKGLSDTLVAGGYLLYTNQPWHPQQEMIARVLPNRDGDPWVMRCRTQQEMDQLVSSVGFRKVDMLIDDEGIFSVSMAVKE</sequence>
<dbReference type="SUPFAM" id="SSF53335">
    <property type="entry name" value="S-adenosyl-L-methionine-dependent methyltransferases"/>
    <property type="match status" value="1"/>
</dbReference>
<dbReference type="PANTHER" id="PTHR11614">
    <property type="entry name" value="PHOSPHOLIPASE-RELATED"/>
    <property type="match status" value="1"/>
</dbReference>
<dbReference type="InterPro" id="IPR022742">
    <property type="entry name" value="Hydrolase_4"/>
</dbReference>
<dbReference type="InterPro" id="IPR051044">
    <property type="entry name" value="MAG_DAG_Lipase"/>
</dbReference>
<protein>
    <submittedName>
        <fullName evidence="3">Phospholipase YtpA</fullName>
        <ecNumber evidence="3">3.1.1.-</ecNumber>
    </submittedName>
</protein>
<gene>
    <name evidence="3" type="primary">ytpA_2</name>
    <name evidence="3" type="ORF">Enr17x_54420</name>
</gene>
<dbReference type="EC" id="3.1.1.-" evidence="3"/>
<dbReference type="Proteomes" id="UP000318313">
    <property type="component" value="Chromosome"/>
</dbReference>
<dbReference type="InterPro" id="IPR029063">
    <property type="entry name" value="SAM-dependent_MTases_sf"/>
</dbReference>
<dbReference type="AlphaFoldDB" id="A0A518IJU1"/>
<dbReference type="Gene3D" id="3.40.50.1820">
    <property type="entry name" value="alpha/beta hydrolase"/>
    <property type="match status" value="1"/>
</dbReference>
<dbReference type="Gene3D" id="3.40.50.150">
    <property type="entry name" value="Vaccinia Virus protein VP39"/>
    <property type="match status" value="1"/>
</dbReference>
<dbReference type="KEGG" id="gfm:Enr17x_54420"/>
<proteinExistence type="predicted"/>
<dbReference type="Pfam" id="PF12146">
    <property type="entry name" value="Hydrolase_4"/>
    <property type="match status" value="1"/>
</dbReference>
<evidence type="ECO:0000313" key="3">
    <source>
        <dbReference type="EMBL" id="QDV53367.1"/>
    </source>
</evidence>
<feature type="domain" description="Serine aminopeptidase S33" evidence="1">
    <location>
        <begin position="39"/>
        <end position="273"/>
    </location>
</feature>
<dbReference type="FunFam" id="3.40.50.1820:FF:000201">
    <property type="entry name" value="Alpha/beta fold hydrolase"/>
    <property type="match status" value="1"/>
</dbReference>
<dbReference type="GO" id="GO:0016787">
    <property type="term" value="F:hydrolase activity"/>
    <property type="evidence" value="ECO:0007669"/>
    <property type="project" value="UniProtKB-KW"/>
</dbReference>
<dbReference type="Pfam" id="PF12147">
    <property type="entry name" value="Methyltransf_20"/>
    <property type="match status" value="1"/>
</dbReference>
<organism evidence="3 4">
    <name type="scientific">Gimesia fumaroli</name>
    <dbReference type="NCBI Taxonomy" id="2527976"/>
    <lineage>
        <taxon>Bacteria</taxon>
        <taxon>Pseudomonadati</taxon>
        <taxon>Planctomycetota</taxon>
        <taxon>Planctomycetia</taxon>
        <taxon>Planctomycetales</taxon>
        <taxon>Planctomycetaceae</taxon>
        <taxon>Gimesia</taxon>
    </lineage>
</organism>
<keyword evidence="4" id="KW-1185">Reference proteome</keyword>
<dbReference type="OrthoDB" id="233176at2"/>
<dbReference type="InterPro" id="IPR029058">
    <property type="entry name" value="AB_hydrolase_fold"/>
</dbReference>
<evidence type="ECO:0000259" key="1">
    <source>
        <dbReference type="Pfam" id="PF12146"/>
    </source>
</evidence>
<keyword evidence="3" id="KW-0378">Hydrolase</keyword>
<evidence type="ECO:0000259" key="2">
    <source>
        <dbReference type="Pfam" id="PF12147"/>
    </source>
</evidence>
<feature type="domain" description="Methyltransferase" evidence="2">
    <location>
        <begin position="283"/>
        <end position="588"/>
    </location>
</feature>
<dbReference type="SUPFAM" id="SSF53474">
    <property type="entry name" value="alpha/beta-Hydrolases"/>
    <property type="match status" value="1"/>
</dbReference>
<dbReference type="InterPro" id="IPR022744">
    <property type="entry name" value="MeTrfase_dom_put"/>
</dbReference>
<evidence type="ECO:0000313" key="4">
    <source>
        <dbReference type="Proteomes" id="UP000318313"/>
    </source>
</evidence>
<accession>A0A518IJU1</accession>
<name>A0A518IJU1_9PLAN</name>
<dbReference type="RefSeq" id="WP_145312843.1">
    <property type="nucleotide sequence ID" value="NZ_CP037452.1"/>
</dbReference>
<dbReference type="EMBL" id="CP037452">
    <property type="protein sequence ID" value="QDV53367.1"/>
    <property type="molecule type" value="Genomic_DNA"/>
</dbReference>
<reference evidence="3 4" key="1">
    <citation type="submission" date="2019-03" db="EMBL/GenBank/DDBJ databases">
        <title>Deep-cultivation of Planctomycetes and their phenomic and genomic characterization uncovers novel biology.</title>
        <authorList>
            <person name="Wiegand S."/>
            <person name="Jogler M."/>
            <person name="Boedeker C."/>
            <person name="Pinto D."/>
            <person name="Vollmers J."/>
            <person name="Rivas-Marin E."/>
            <person name="Kohn T."/>
            <person name="Peeters S.H."/>
            <person name="Heuer A."/>
            <person name="Rast P."/>
            <person name="Oberbeckmann S."/>
            <person name="Bunk B."/>
            <person name="Jeske O."/>
            <person name="Meyerdierks A."/>
            <person name="Storesund J.E."/>
            <person name="Kallscheuer N."/>
            <person name="Luecker S."/>
            <person name="Lage O.M."/>
            <person name="Pohl T."/>
            <person name="Merkel B.J."/>
            <person name="Hornburger P."/>
            <person name="Mueller R.-W."/>
            <person name="Bruemmer F."/>
            <person name="Labrenz M."/>
            <person name="Spormann A.M."/>
            <person name="Op den Camp H."/>
            <person name="Overmann J."/>
            <person name="Amann R."/>
            <person name="Jetten M.S.M."/>
            <person name="Mascher T."/>
            <person name="Medema M.H."/>
            <person name="Devos D.P."/>
            <person name="Kaster A.-K."/>
            <person name="Ovreas L."/>
            <person name="Rohde M."/>
            <person name="Galperin M.Y."/>
            <person name="Jogler C."/>
        </authorList>
    </citation>
    <scope>NUCLEOTIDE SEQUENCE [LARGE SCALE GENOMIC DNA]</scope>
    <source>
        <strain evidence="3 4">Enr17</strain>
    </source>
</reference>